<dbReference type="NCBIfam" id="NF001808">
    <property type="entry name" value="PRK00522.1"/>
    <property type="match status" value="1"/>
</dbReference>
<keyword evidence="2 6" id="KW-0049">Antioxidant</keyword>
<dbReference type="InterPro" id="IPR002065">
    <property type="entry name" value="TPX"/>
</dbReference>
<dbReference type="InterPro" id="IPR018219">
    <property type="entry name" value="Tpx_CS"/>
</dbReference>
<comment type="similarity">
    <text evidence="6">Belongs to the peroxiredoxin family. Tpx subfamily.</text>
</comment>
<dbReference type="InterPro" id="IPR013766">
    <property type="entry name" value="Thioredoxin_domain"/>
</dbReference>
<keyword evidence="1 6" id="KW-0575">Peroxidase</keyword>
<dbReference type="Gene3D" id="3.40.30.10">
    <property type="entry name" value="Glutaredoxin"/>
    <property type="match status" value="1"/>
</dbReference>
<comment type="catalytic activity">
    <reaction evidence="6">
        <text>a hydroperoxide + [thioredoxin]-dithiol = an alcohol + [thioredoxin]-disulfide + H2O</text>
        <dbReference type="Rhea" id="RHEA:62620"/>
        <dbReference type="Rhea" id="RHEA-COMP:10698"/>
        <dbReference type="Rhea" id="RHEA-COMP:10700"/>
        <dbReference type="ChEBI" id="CHEBI:15377"/>
        <dbReference type="ChEBI" id="CHEBI:29950"/>
        <dbReference type="ChEBI" id="CHEBI:30879"/>
        <dbReference type="ChEBI" id="CHEBI:35924"/>
        <dbReference type="ChEBI" id="CHEBI:50058"/>
        <dbReference type="EC" id="1.11.1.24"/>
    </reaction>
</comment>
<evidence type="ECO:0000313" key="8">
    <source>
        <dbReference type="EMBL" id="KGN99168.1"/>
    </source>
</evidence>
<feature type="domain" description="Thioredoxin" evidence="7">
    <location>
        <begin position="13"/>
        <end position="161"/>
    </location>
</feature>
<comment type="miscellaneous">
    <text evidence="6">The active site is a conserved redox-active cysteine residue, the peroxidatic cysteine (C(P)), which makes the nucleophilic attack on the peroxide substrate. The peroxide oxidizes the C(P)-SH to cysteine sulfenic acid (C(P)-SOH), which then reacts with another cysteine residue, the resolving cysteine (C(R)), to form a disulfide bridge. The disulfide is subsequently reduced by an appropriate electron donor to complete the catalytic cycle. In this atypical 2-Cys peroxiredoxin, C(R) is present in the same subunit to form an intramolecular disulfide. The disulfide is subsequently reduced by thioredoxin.</text>
</comment>
<dbReference type="InterPro" id="IPR013740">
    <property type="entry name" value="Redoxin"/>
</dbReference>
<evidence type="ECO:0000256" key="1">
    <source>
        <dbReference type="ARBA" id="ARBA00022559"/>
    </source>
</evidence>
<comment type="function">
    <text evidence="6">Thiol-specific peroxidase that catalyzes the reduction of hydrogen peroxide and organic hydroperoxides to water and alcohols, respectively. Plays a role in cell protection against oxidative stress by detoxifying peroxides.</text>
</comment>
<dbReference type="STRING" id="266762.HQ36_01565"/>
<accession>A0A0A2G7A1</accession>
<dbReference type="PANTHER" id="PTHR43110:SF1">
    <property type="entry name" value="THIOL PEROXIDASE"/>
    <property type="match status" value="1"/>
</dbReference>
<dbReference type="PROSITE" id="PS01265">
    <property type="entry name" value="TPX"/>
    <property type="match status" value="1"/>
</dbReference>
<dbReference type="HAMAP" id="MF_00269">
    <property type="entry name" value="Tpx"/>
    <property type="match status" value="1"/>
</dbReference>
<dbReference type="SUPFAM" id="SSF52833">
    <property type="entry name" value="Thioredoxin-like"/>
    <property type="match status" value="1"/>
</dbReference>
<evidence type="ECO:0000256" key="6">
    <source>
        <dbReference type="HAMAP-Rule" id="MF_00269"/>
    </source>
</evidence>
<dbReference type="CDD" id="cd03014">
    <property type="entry name" value="PRX_Atyp2cys"/>
    <property type="match status" value="1"/>
</dbReference>
<evidence type="ECO:0000256" key="5">
    <source>
        <dbReference type="ARBA" id="ARBA00023284"/>
    </source>
</evidence>
<sequence length="161" mass="17268">MRGESIAVVGQQPQVGSLAPDFTAVKNDLSDLTLASLKGKRVVLNIFPSIDTGVCAQSVRSFNERAAELDNTVVLCLSKDLPFAQARFCGAEGIDKVETLSLFRNDDFDLDYGVRIASGALQGLLARAVVVIDAEGKIVYHELVANISQEPNYDAAIQALL</sequence>
<feature type="disulfide bond" description="Redox-active" evidence="6">
    <location>
        <begin position="55"/>
        <end position="89"/>
    </location>
</feature>
<protein>
    <recommendedName>
        <fullName evidence="6">Thiol peroxidase</fullName>
        <shortName evidence="6">Tpx</shortName>
        <ecNumber evidence="6">1.11.1.24</ecNumber>
    </recommendedName>
    <alternativeName>
        <fullName evidence="6">Peroxiredoxin tpx</fullName>
        <shortName evidence="6">Prx</shortName>
    </alternativeName>
    <alternativeName>
        <fullName evidence="6">Thioredoxin peroxidase</fullName>
    </alternativeName>
    <alternativeName>
        <fullName evidence="6">Thioredoxin-dependent peroxiredoxin</fullName>
    </alternativeName>
</protein>
<name>A0A0A2G7A1_9PORP</name>
<evidence type="ECO:0000256" key="2">
    <source>
        <dbReference type="ARBA" id="ARBA00022862"/>
    </source>
</evidence>
<keyword evidence="5 6" id="KW-0676">Redox-active center</keyword>
<dbReference type="InterPro" id="IPR036249">
    <property type="entry name" value="Thioredoxin-like_sf"/>
</dbReference>
<dbReference type="Pfam" id="PF08534">
    <property type="entry name" value="Redoxin"/>
    <property type="match status" value="1"/>
</dbReference>
<feature type="active site" description="Cysteine sulfenic acid (-SOH) intermediate" evidence="6">
    <location>
        <position position="55"/>
    </location>
</feature>
<dbReference type="RefSeq" id="WP_036883010.1">
    <property type="nucleotide sequence ID" value="NZ_JQZW01000002.1"/>
</dbReference>
<keyword evidence="9" id="KW-1185">Reference proteome</keyword>
<evidence type="ECO:0000259" key="7">
    <source>
        <dbReference type="PROSITE" id="PS51352"/>
    </source>
</evidence>
<dbReference type="AlphaFoldDB" id="A0A0A2G7A1"/>
<dbReference type="GO" id="GO:0008379">
    <property type="term" value="F:thioredoxin peroxidase activity"/>
    <property type="evidence" value="ECO:0007669"/>
    <property type="project" value="UniProtKB-UniRule"/>
</dbReference>
<evidence type="ECO:0000256" key="3">
    <source>
        <dbReference type="ARBA" id="ARBA00023002"/>
    </source>
</evidence>
<evidence type="ECO:0000256" key="4">
    <source>
        <dbReference type="ARBA" id="ARBA00023157"/>
    </source>
</evidence>
<dbReference type="EC" id="1.11.1.24" evidence="6"/>
<comment type="subunit">
    <text evidence="6">Homodimer.</text>
</comment>
<dbReference type="PROSITE" id="PS51352">
    <property type="entry name" value="THIOREDOXIN_2"/>
    <property type="match status" value="1"/>
</dbReference>
<keyword evidence="3 6" id="KW-0560">Oxidoreductase</keyword>
<dbReference type="InterPro" id="IPR050455">
    <property type="entry name" value="Tpx_Peroxidase_subfamily"/>
</dbReference>
<keyword evidence="4 6" id="KW-1015">Disulfide bond</keyword>
<dbReference type="eggNOG" id="COG2077">
    <property type="taxonomic scope" value="Bacteria"/>
</dbReference>
<reference evidence="8 9" key="1">
    <citation type="submission" date="2014-08" db="EMBL/GenBank/DDBJ databases">
        <title>Porphyromonas gingivicanis strain:COT-022_OH1391 Genome sequencing.</title>
        <authorList>
            <person name="Wallis C."/>
            <person name="Deusch O."/>
            <person name="O'Flynn C."/>
            <person name="Davis I."/>
            <person name="Jospin G."/>
            <person name="Darling A.E."/>
            <person name="Coil D.A."/>
            <person name="Alexiev A."/>
            <person name="Horsfall A."/>
            <person name="Kirkwood N."/>
            <person name="Harris S."/>
            <person name="Eisen J.A."/>
        </authorList>
    </citation>
    <scope>NUCLEOTIDE SEQUENCE [LARGE SCALE GENOMIC DNA]</scope>
    <source>
        <strain evidence="9">COT-022 OH1391</strain>
    </source>
</reference>
<dbReference type="EMBL" id="JQZW01000002">
    <property type="protein sequence ID" value="KGN99168.1"/>
    <property type="molecule type" value="Genomic_DNA"/>
</dbReference>
<dbReference type="Proteomes" id="UP000030134">
    <property type="component" value="Unassembled WGS sequence"/>
</dbReference>
<organism evidence="8 9">
    <name type="scientific">Porphyromonas gingivicanis</name>
    <dbReference type="NCBI Taxonomy" id="266762"/>
    <lineage>
        <taxon>Bacteria</taxon>
        <taxon>Pseudomonadati</taxon>
        <taxon>Bacteroidota</taxon>
        <taxon>Bacteroidia</taxon>
        <taxon>Bacteroidales</taxon>
        <taxon>Porphyromonadaceae</taxon>
        <taxon>Porphyromonas</taxon>
    </lineage>
</organism>
<comment type="caution">
    <text evidence="8">The sequence shown here is derived from an EMBL/GenBank/DDBJ whole genome shotgun (WGS) entry which is preliminary data.</text>
</comment>
<dbReference type="PANTHER" id="PTHR43110">
    <property type="entry name" value="THIOL PEROXIDASE"/>
    <property type="match status" value="1"/>
</dbReference>
<proteinExistence type="inferred from homology"/>
<evidence type="ECO:0000313" key="9">
    <source>
        <dbReference type="Proteomes" id="UP000030134"/>
    </source>
</evidence>
<gene>
    <name evidence="6" type="primary">tpx</name>
    <name evidence="8" type="ORF">HQ36_01565</name>
</gene>